<keyword evidence="1" id="KW-0732">Signal</keyword>
<organism evidence="2">
    <name type="scientific">Sesamum angustifolium</name>
    <dbReference type="NCBI Taxonomy" id="2727405"/>
    <lineage>
        <taxon>Eukaryota</taxon>
        <taxon>Viridiplantae</taxon>
        <taxon>Streptophyta</taxon>
        <taxon>Embryophyta</taxon>
        <taxon>Tracheophyta</taxon>
        <taxon>Spermatophyta</taxon>
        <taxon>Magnoliopsida</taxon>
        <taxon>eudicotyledons</taxon>
        <taxon>Gunneridae</taxon>
        <taxon>Pentapetalae</taxon>
        <taxon>asterids</taxon>
        <taxon>lamiids</taxon>
        <taxon>Lamiales</taxon>
        <taxon>Pedaliaceae</taxon>
        <taxon>Sesamum</taxon>
    </lineage>
</organism>
<reference evidence="2" key="2">
    <citation type="journal article" date="2024" name="Plant">
        <title>Genomic evolution and insights into agronomic trait innovations of Sesamum species.</title>
        <authorList>
            <person name="Miao H."/>
            <person name="Wang L."/>
            <person name="Qu L."/>
            <person name="Liu H."/>
            <person name="Sun Y."/>
            <person name="Le M."/>
            <person name="Wang Q."/>
            <person name="Wei S."/>
            <person name="Zheng Y."/>
            <person name="Lin W."/>
            <person name="Duan Y."/>
            <person name="Cao H."/>
            <person name="Xiong S."/>
            <person name="Wang X."/>
            <person name="Wei L."/>
            <person name="Li C."/>
            <person name="Ma Q."/>
            <person name="Ju M."/>
            <person name="Zhao R."/>
            <person name="Li G."/>
            <person name="Mu C."/>
            <person name="Tian Q."/>
            <person name="Mei H."/>
            <person name="Zhang T."/>
            <person name="Gao T."/>
            <person name="Zhang H."/>
        </authorList>
    </citation>
    <scope>NUCLEOTIDE SEQUENCE</scope>
    <source>
        <strain evidence="2">G01</strain>
    </source>
</reference>
<proteinExistence type="predicted"/>
<dbReference type="AlphaFoldDB" id="A0AAW2NW33"/>
<dbReference type="EMBL" id="JACGWK010000006">
    <property type="protein sequence ID" value="KAL0347989.1"/>
    <property type="molecule type" value="Genomic_DNA"/>
</dbReference>
<dbReference type="PANTHER" id="PTHR43536">
    <property type="entry name" value="MANNOSYLGLYCOPROTEIN ENDO-BETA-MANNOSIDASE"/>
    <property type="match status" value="1"/>
</dbReference>
<feature type="signal peptide" evidence="1">
    <location>
        <begin position="1"/>
        <end position="30"/>
    </location>
</feature>
<sequence>MVSGIGTLASGMRFLFLLLGCHTFMQPVKMVDPHLVSSFFDDCKRAYLHTTVELVNQSKSVVDCSLNIQVGAEQEGDIFLVEHLQTQHVYIPAGSHVQHTLPEVGLYPWCNQVAK</sequence>
<reference evidence="2" key="1">
    <citation type="submission" date="2020-06" db="EMBL/GenBank/DDBJ databases">
        <authorList>
            <person name="Li T."/>
            <person name="Hu X."/>
            <person name="Zhang T."/>
            <person name="Song X."/>
            <person name="Zhang H."/>
            <person name="Dai N."/>
            <person name="Sheng W."/>
            <person name="Hou X."/>
            <person name="Wei L."/>
        </authorList>
    </citation>
    <scope>NUCLEOTIDE SEQUENCE</scope>
    <source>
        <strain evidence="2">G01</strain>
        <tissue evidence="2">Leaf</tissue>
    </source>
</reference>
<comment type="caution">
    <text evidence="2">The sequence shown here is derived from an EMBL/GenBank/DDBJ whole genome shotgun (WGS) entry which is preliminary data.</text>
</comment>
<accession>A0AAW2NW33</accession>
<dbReference type="InterPro" id="IPR043534">
    <property type="entry name" value="EBDG/EBM"/>
</dbReference>
<protein>
    <submittedName>
        <fullName evidence="2">Mannosylglycoprotein endo-beta-mannosidase</fullName>
    </submittedName>
</protein>
<gene>
    <name evidence="2" type="ORF">Sangu_1026700</name>
</gene>
<dbReference type="PANTHER" id="PTHR43536:SF1">
    <property type="entry name" value="MANNOSYLGLYCOPROTEIN ENDO-BETA-MANNOSIDASE"/>
    <property type="match status" value="1"/>
</dbReference>
<evidence type="ECO:0000256" key="1">
    <source>
        <dbReference type="SAM" id="SignalP"/>
    </source>
</evidence>
<feature type="chain" id="PRO_5043980035" evidence="1">
    <location>
        <begin position="31"/>
        <end position="115"/>
    </location>
</feature>
<name>A0AAW2NW33_9LAMI</name>
<dbReference type="GO" id="GO:0004553">
    <property type="term" value="F:hydrolase activity, hydrolyzing O-glycosyl compounds"/>
    <property type="evidence" value="ECO:0007669"/>
    <property type="project" value="InterPro"/>
</dbReference>
<evidence type="ECO:0000313" key="2">
    <source>
        <dbReference type="EMBL" id="KAL0347989.1"/>
    </source>
</evidence>